<feature type="non-terminal residue" evidence="1">
    <location>
        <position position="80"/>
    </location>
</feature>
<dbReference type="EMBL" id="CAJOBP010091856">
    <property type="protein sequence ID" value="CAF4950107.1"/>
    <property type="molecule type" value="Genomic_DNA"/>
</dbReference>
<dbReference type="Gene3D" id="2.80.10.50">
    <property type="match status" value="1"/>
</dbReference>
<evidence type="ECO:0000313" key="2">
    <source>
        <dbReference type="Proteomes" id="UP000663873"/>
    </source>
</evidence>
<dbReference type="AlphaFoldDB" id="A0A821XWT6"/>
<sequence>KDCDQSYLTAIGPLGILTTRNKIAGKDEQFLLEESKLQICLVASNGKLVSIKQGIDLSANQYERDHSSIFQLEYDDDFHA</sequence>
<keyword evidence="2" id="KW-1185">Reference proteome</keyword>
<organism evidence="1 2">
    <name type="scientific">Rotaria socialis</name>
    <dbReference type="NCBI Taxonomy" id="392032"/>
    <lineage>
        <taxon>Eukaryota</taxon>
        <taxon>Metazoa</taxon>
        <taxon>Spiralia</taxon>
        <taxon>Gnathifera</taxon>
        <taxon>Rotifera</taxon>
        <taxon>Eurotatoria</taxon>
        <taxon>Bdelloidea</taxon>
        <taxon>Philodinida</taxon>
        <taxon>Philodinidae</taxon>
        <taxon>Rotaria</taxon>
    </lineage>
</organism>
<dbReference type="SUPFAM" id="SSF50405">
    <property type="entry name" value="Actin-crosslinking proteins"/>
    <property type="match status" value="1"/>
</dbReference>
<accession>A0A821XWT6</accession>
<gene>
    <name evidence="1" type="ORF">UJA718_LOCUS47716</name>
</gene>
<dbReference type="InterPro" id="IPR008999">
    <property type="entry name" value="Actin-crosslinking"/>
</dbReference>
<reference evidence="1" key="1">
    <citation type="submission" date="2021-02" db="EMBL/GenBank/DDBJ databases">
        <authorList>
            <person name="Nowell W R."/>
        </authorList>
    </citation>
    <scope>NUCLEOTIDE SEQUENCE</scope>
</reference>
<feature type="non-terminal residue" evidence="1">
    <location>
        <position position="1"/>
    </location>
</feature>
<protein>
    <submittedName>
        <fullName evidence="1">Uncharacterized protein</fullName>
    </submittedName>
</protein>
<evidence type="ECO:0000313" key="1">
    <source>
        <dbReference type="EMBL" id="CAF4950107.1"/>
    </source>
</evidence>
<name>A0A821XWT6_9BILA</name>
<comment type="caution">
    <text evidence="1">The sequence shown here is derived from an EMBL/GenBank/DDBJ whole genome shotgun (WGS) entry which is preliminary data.</text>
</comment>
<proteinExistence type="predicted"/>
<dbReference type="Proteomes" id="UP000663873">
    <property type="component" value="Unassembled WGS sequence"/>
</dbReference>